<dbReference type="PIRSF" id="PIRSF009320">
    <property type="entry name" value="Nuc_binding_HP_1000"/>
    <property type="match status" value="1"/>
</dbReference>
<dbReference type="EMBL" id="JAPDNT010000036">
    <property type="protein sequence ID" value="MCW3477386.1"/>
    <property type="molecule type" value="Genomic_DNA"/>
</dbReference>
<evidence type="ECO:0000313" key="2">
    <source>
        <dbReference type="EMBL" id="MCW3477386.1"/>
    </source>
</evidence>
<dbReference type="Pfam" id="PF01656">
    <property type="entry name" value="CbiA"/>
    <property type="match status" value="1"/>
</dbReference>
<proteinExistence type="predicted"/>
<accession>A0AA41YRH9</accession>
<dbReference type="InterPro" id="IPR050678">
    <property type="entry name" value="DNA_Partitioning_ATPase"/>
</dbReference>
<dbReference type="RefSeq" id="WP_264716333.1">
    <property type="nucleotide sequence ID" value="NZ_JAPDNT010000036.1"/>
</dbReference>
<organism evidence="2 3">
    <name type="scientific">Limobrevibacterium gyesilva</name>
    <dbReference type="NCBI Taxonomy" id="2991712"/>
    <lineage>
        <taxon>Bacteria</taxon>
        <taxon>Pseudomonadati</taxon>
        <taxon>Pseudomonadota</taxon>
        <taxon>Alphaproteobacteria</taxon>
        <taxon>Acetobacterales</taxon>
        <taxon>Acetobacteraceae</taxon>
        <taxon>Limobrevibacterium</taxon>
    </lineage>
</organism>
<feature type="domain" description="CobQ/CobB/MinD/ParA nucleotide binding" evidence="1">
    <location>
        <begin position="4"/>
        <end position="170"/>
    </location>
</feature>
<dbReference type="AlphaFoldDB" id="A0AA41YRH9"/>
<dbReference type="PANTHER" id="PTHR13696:SF96">
    <property type="entry name" value="COBQ_COBB_MIND_PARA NUCLEOTIDE BINDING DOMAIN-CONTAINING PROTEIN"/>
    <property type="match status" value="1"/>
</dbReference>
<reference evidence="2" key="2">
    <citation type="submission" date="2022-10" db="EMBL/GenBank/DDBJ databases">
        <authorList>
            <person name="Trinh H.N."/>
        </authorList>
    </citation>
    <scope>NUCLEOTIDE SEQUENCE</scope>
    <source>
        <strain evidence="2">RN2-1</strain>
    </source>
</reference>
<protein>
    <submittedName>
        <fullName evidence="2">ParA family protein</fullName>
    </submittedName>
</protein>
<dbReference type="Gene3D" id="3.40.50.300">
    <property type="entry name" value="P-loop containing nucleotide triphosphate hydrolases"/>
    <property type="match status" value="1"/>
</dbReference>
<dbReference type="PANTHER" id="PTHR13696">
    <property type="entry name" value="P-LOOP CONTAINING NUCLEOSIDE TRIPHOSPHATE HYDROLASE"/>
    <property type="match status" value="1"/>
</dbReference>
<evidence type="ECO:0000313" key="3">
    <source>
        <dbReference type="Proteomes" id="UP001165679"/>
    </source>
</evidence>
<dbReference type="CDD" id="cd02042">
    <property type="entry name" value="ParAB_family"/>
    <property type="match status" value="1"/>
</dbReference>
<dbReference type="SUPFAM" id="SSF52540">
    <property type="entry name" value="P-loop containing nucleoside triphosphate hydrolases"/>
    <property type="match status" value="1"/>
</dbReference>
<dbReference type="InterPro" id="IPR027417">
    <property type="entry name" value="P-loop_NTPase"/>
</dbReference>
<keyword evidence="3" id="KW-1185">Reference proteome</keyword>
<sequence>MLTVAVVSQKGGAGKSTLALHLAAEGAARGVQTLLIDLDPQGNLAGWGTRRGDLPPDVTAEHPANLDQTLAGAQEDGYGLVVLDTAPHADRASLRAAKAADLILVPCRPATFDLEAIRATLDVCELVKRPGIVILNAAPIRSRVVDEARAAVTGQGGTVMQIVIRQRVAFQHCLIDGRVASEFEPGGAAAAEITALYDDVMTRLHADATTRTPAL</sequence>
<dbReference type="Proteomes" id="UP001165679">
    <property type="component" value="Unassembled WGS sequence"/>
</dbReference>
<reference evidence="2" key="1">
    <citation type="submission" date="2022-09" db="EMBL/GenBank/DDBJ databases">
        <title>Rhodovastum sp. nov. RN2-1 isolated from soil in Seongnam, South Korea.</title>
        <authorList>
            <person name="Le N.T."/>
        </authorList>
    </citation>
    <scope>NUCLEOTIDE SEQUENCE</scope>
    <source>
        <strain evidence="2">RN2-1</strain>
    </source>
</reference>
<name>A0AA41YRH9_9PROT</name>
<evidence type="ECO:0000259" key="1">
    <source>
        <dbReference type="Pfam" id="PF01656"/>
    </source>
</evidence>
<comment type="caution">
    <text evidence="2">The sequence shown here is derived from an EMBL/GenBank/DDBJ whole genome shotgun (WGS) entry which is preliminary data.</text>
</comment>
<gene>
    <name evidence="2" type="ORF">OL599_22715</name>
</gene>
<dbReference type="InterPro" id="IPR002586">
    <property type="entry name" value="CobQ/CobB/MinD/ParA_Nub-bd_dom"/>
</dbReference>